<evidence type="ECO:0000313" key="3">
    <source>
        <dbReference type="EMBL" id="KAF9485729.1"/>
    </source>
</evidence>
<feature type="compositionally biased region" description="Basic and acidic residues" evidence="2">
    <location>
        <begin position="110"/>
        <end position="120"/>
    </location>
</feature>
<comment type="caution">
    <text evidence="3">The sequence shown here is derived from an EMBL/GenBank/DDBJ whole genome shotgun (WGS) entry which is preliminary data.</text>
</comment>
<reference evidence="3" key="1">
    <citation type="submission" date="2020-11" db="EMBL/GenBank/DDBJ databases">
        <authorList>
            <consortium name="DOE Joint Genome Institute"/>
            <person name="Ahrendt S."/>
            <person name="Riley R."/>
            <person name="Andreopoulos W."/>
            <person name="Labutti K."/>
            <person name="Pangilinan J."/>
            <person name="Ruiz-Duenas F.J."/>
            <person name="Barrasa J.M."/>
            <person name="Sanchez-Garcia M."/>
            <person name="Camarero S."/>
            <person name="Miyauchi S."/>
            <person name="Serrano A."/>
            <person name="Linde D."/>
            <person name="Babiker R."/>
            <person name="Drula E."/>
            <person name="Ayuso-Fernandez I."/>
            <person name="Pacheco R."/>
            <person name="Padilla G."/>
            <person name="Ferreira P."/>
            <person name="Barriuso J."/>
            <person name="Kellner H."/>
            <person name="Castanera R."/>
            <person name="Alfaro M."/>
            <person name="Ramirez L."/>
            <person name="Pisabarro A.G."/>
            <person name="Kuo A."/>
            <person name="Tritt A."/>
            <person name="Lipzen A."/>
            <person name="He G."/>
            <person name="Yan M."/>
            <person name="Ng V."/>
            <person name="Cullen D."/>
            <person name="Martin F."/>
            <person name="Rosso M.-N."/>
            <person name="Henrissat B."/>
            <person name="Hibbett D."/>
            <person name="Martinez A.T."/>
            <person name="Grigoriev I.V."/>
        </authorList>
    </citation>
    <scope>NUCLEOTIDE SEQUENCE</scope>
    <source>
        <strain evidence="3">CIRM-BRFM 674</strain>
    </source>
</reference>
<feature type="compositionally biased region" description="Basic and acidic residues" evidence="2">
    <location>
        <begin position="301"/>
        <end position="310"/>
    </location>
</feature>
<sequence length="782" mass="82732">MSTASPSRGIRSKTSEFTDFFRGAGHSSLQTRQSHNDISTTSTPAMALEVPSSCDEGASVPKKKITRIPLFGRSRKKSNQSSNSSPFASSGGGRYSSEGGELSSASRGPSTDRNRIRHPAEPLISVQPPPLPTTNKHNSSLTSKFAARFSHSRSSKAAASDADSASVKPAAQSRSSGLQPPGTRSSSIESGSSNGTKSRSATPRPAPQPTITISLTADDYDEYKDLFSRPGNETPTTVRGPKQLEGALASTSTRPSEGPSTYRRGQTPAAAIAAAVRHQHTSSINGSEQPPSPPPKNSKSSSDRKGHESSDGGSTPRAYNSVRESSRPSELEMEKGLPPSLQRRASVAVGSTQFPEHTSISSRSRMKQPSSPSRSKPPSIPLPLPPTPPLPSSLPPNSPSSPATRHPKTDSISSFASSRVDGSSRPRAVTISSGVNPSRPSSRLSRSAGIKPPTPPAPPLAPEKEGFNIETASADALRQALMERNLQYDELATFVLKMTEAHVAEVTGLEKKISNYEKKVASLESEVLKQEKTIQGMIHIINDQDEKHQQQGQEHKSHPPSAILNTSRLAARGAESDQESPKSGPSAIRRRLNYHSDSGAESHATSAGSGTDSLSSIFRNKKLRRPYPLGDSAYVASRTGSLLRSSKIPPATGPPEKNLPDVPSSSNTKRASITSMSPSPSSSASSLLPPSPSVTMSSLSAIPEGLAPSLRPRNGGSEPADDRRTTTYSSNRASTSSMTSSSTAASSSYSANIKRSRPPSIAQVLEKSPKMDNVLDKLRPFS</sequence>
<organism evidence="3 4">
    <name type="scientific">Pholiota conissans</name>
    <dbReference type="NCBI Taxonomy" id="109636"/>
    <lineage>
        <taxon>Eukaryota</taxon>
        <taxon>Fungi</taxon>
        <taxon>Dikarya</taxon>
        <taxon>Basidiomycota</taxon>
        <taxon>Agaricomycotina</taxon>
        <taxon>Agaricomycetes</taxon>
        <taxon>Agaricomycetidae</taxon>
        <taxon>Agaricales</taxon>
        <taxon>Agaricineae</taxon>
        <taxon>Strophariaceae</taxon>
        <taxon>Pholiota</taxon>
    </lineage>
</organism>
<name>A0A9P5ZFZ4_9AGAR</name>
<evidence type="ECO:0000256" key="1">
    <source>
        <dbReference type="SAM" id="Coils"/>
    </source>
</evidence>
<feature type="compositionally biased region" description="Basic and acidic residues" evidence="2">
    <location>
        <begin position="324"/>
        <end position="335"/>
    </location>
</feature>
<feature type="region of interest" description="Disordered" evidence="2">
    <location>
        <begin position="1"/>
        <end position="469"/>
    </location>
</feature>
<feature type="compositionally biased region" description="Low complexity" evidence="2">
    <location>
        <begin position="155"/>
        <end position="166"/>
    </location>
</feature>
<feature type="compositionally biased region" description="Pro residues" evidence="2">
    <location>
        <begin position="378"/>
        <end position="399"/>
    </location>
</feature>
<feature type="compositionally biased region" description="Low complexity" evidence="2">
    <location>
        <begin position="671"/>
        <end position="701"/>
    </location>
</feature>
<feature type="compositionally biased region" description="Pro residues" evidence="2">
    <location>
        <begin position="452"/>
        <end position="461"/>
    </location>
</feature>
<accession>A0A9P5ZFZ4</accession>
<feature type="compositionally biased region" description="Polar residues" evidence="2">
    <location>
        <begin position="27"/>
        <end position="44"/>
    </location>
</feature>
<dbReference type="Proteomes" id="UP000807469">
    <property type="component" value="Unassembled WGS sequence"/>
</dbReference>
<gene>
    <name evidence="3" type="ORF">BDN70DRAFT_916833</name>
</gene>
<feature type="compositionally biased region" description="Low complexity" evidence="2">
    <location>
        <begin position="359"/>
        <end position="377"/>
    </location>
</feature>
<feature type="compositionally biased region" description="Basic and acidic residues" evidence="2">
    <location>
        <begin position="767"/>
        <end position="782"/>
    </location>
</feature>
<keyword evidence="1" id="KW-0175">Coiled coil</keyword>
<feature type="compositionally biased region" description="Polar residues" evidence="2">
    <location>
        <begin position="349"/>
        <end position="358"/>
    </location>
</feature>
<feature type="compositionally biased region" description="Polar residues" evidence="2">
    <location>
        <begin position="603"/>
        <end position="618"/>
    </location>
</feature>
<protein>
    <submittedName>
        <fullName evidence="3">Uncharacterized protein</fullName>
    </submittedName>
</protein>
<evidence type="ECO:0000313" key="4">
    <source>
        <dbReference type="Proteomes" id="UP000807469"/>
    </source>
</evidence>
<feature type="region of interest" description="Disordered" evidence="2">
    <location>
        <begin position="570"/>
        <end position="782"/>
    </location>
</feature>
<dbReference type="AlphaFoldDB" id="A0A9P5ZFZ4"/>
<feature type="compositionally biased region" description="Low complexity" evidence="2">
    <location>
        <begin position="726"/>
        <end position="752"/>
    </location>
</feature>
<feature type="coiled-coil region" evidence="1">
    <location>
        <begin position="506"/>
        <end position="533"/>
    </location>
</feature>
<feature type="compositionally biased region" description="Polar residues" evidence="2">
    <location>
        <begin position="410"/>
        <end position="421"/>
    </location>
</feature>
<feature type="compositionally biased region" description="Low complexity" evidence="2">
    <location>
        <begin position="185"/>
        <end position="198"/>
    </location>
</feature>
<feature type="compositionally biased region" description="Polar residues" evidence="2">
    <location>
        <begin position="249"/>
        <end position="259"/>
    </location>
</feature>
<dbReference type="OrthoDB" id="2804750at2759"/>
<keyword evidence="4" id="KW-1185">Reference proteome</keyword>
<feature type="compositionally biased region" description="Polar residues" evidence="2">
    <location>
        <begin position="172"/>
        <end position="184"/>
    </location>
</feature>
<feature type="compositionally biased region" description="Polar residues" evidence="2">
    <location>
        <begin position="133"/>
        <end position="142"/>
    </location>
</feature>
<evidence type="ECO:0000256" key="2">
    <source>
        <dbReference type="SAM" id="MobiDB-lite"/>
    </source>
</evidence>
<dbReference type="EMBL" id="MU155134">
    <property type="protein sequence ID" value="KAF9485729.1"/>
    <property type="molecule type" value="Genomic_DNA"/>
</dbReference>
<proteinExistence type="predicted"/>
<feature type="compositionally biased region" description="Low complexity" evidence="2">
    <location>
        <begin position="437"/>
        <end position="447"/>
    </location>
</feature>
<feature type="compositionally biased region" description="Low complexity" evidence="2">
    <location>
        <begin position="79"/>
        <end position="104"/>
    </location>
</feature>